<dbReference type="RefSeq" id="WP_174441808.1">
    <property type="nucleotide sequence ID" value="NZ_WHOR01000502.1"/>
</dbReference>
<keyword evidence="4" id="KW-1185">Reference proteome</keyword>
<reference evidence="3 4" key="1">
    <citation type="submission" date="2019-10" db="EMBL/GenBank/DDBJ databases">
        <title>Genome sequence of Azospirillum formosense CC-Nfb-7.</title>
        <authorList>
            <person name="Ambrosini A."/>
            <person name="Sant'Anna F.H."/>
            <person name="Cassan F.D."/>
            <person name="Souza E.M."/>
            <person name="Passaglia L.M.P."/>
        </authorList>
    </citation>
    <scope>NUCLEOTIDE SEQUENCE [LARGE SCALE GENOMIC DNA]</scope>
    <source>
        <strain evidence="3 4">CC-NFb-7</strain>
    </source>
</reference>
<feature type="non-terminal residue" evidence="3">
    <location>
        <position position="109"/>
    </location>
</feature>
<organism evidence="3 4">
    <name type="scientific">Azospirillum formosense</name>
    <dbReference type="NCBI Taxonomy" id="861533"/>
    <lineage>
        <taxon>Bacteria</taxon>
        <taxon>Pseudomonadati</taxon>
        <taxon>Pseudomonadota</taxon>
        <taxon>Alphaproteobacteria</taxon>
        <taxon>Rhodospirillales</taxon>
        <taxon>Azospirillaceae</taxon>
        <taxon>Azospirillum</taxon>
    </lineage>
</organism>
<proteinExistence type="predicted"/>
<sequence>MNEVIIADAGLEDLDGLLSRRHPDVQVMLVSAADDAHAVLAEALAARPSVLHLVAHGEPGRVLLGAQPLDARSLPDRPRPVARGHERNRHSRPAGAGAQVRPLPRRPAP</sequence>
<feature type="domain" description="DUF4347" evidence="2">
    <location>
        <begin position="4"/>
        <end position="78"/>
    </location>
</feature>
<protein>
    <submittedName>
        <fullName evidence="3">DUF4347 domain-containing protein</fullName>
    </submittedName>
</protein>
<dbReference type="InterPro" id="IPR025592">
    <property type="entry name" value="DUF4347"/>
</dbReference>
<dbReference type="Pfam" id="PF14252">
    <property type="entry name" value="DUF4347"/>
    <property type="match status" value="1"/>
</dbReference>
<evidence type="ECO:0000313" key="3">
    <source>
        <dbReference type="EMBL" id="NUB23235.1"/>
    </source>
</evidence>
<evidence type="ECO:0000256" key="1">
    <source>
        <dbReference type="SAM" id="MobiDB-lite"/>
    </source>
</evidence>
<comment type="caution">
    <text evidence="3">The sequence shown here is derived from an EMBL/GenBank/DDBJ whole genome shotgun (WGS) entry which is preliminary data.</text>
</comment>
<gene>
    <name evidence="3" type="ORF">GBZ26_29430</name>
</gene>
<evidence type="ECO:0000313" key="4">
    <source>
        <dbReference type="Proteomes" id="UP000639419"/>
    </source>
</evidence>
<dbReference type="EMBL" id="WHOR01000502">
    <property type="protein sequence ID" value="NUB23235.1"/>
    <property type="molecule type" value="Genomic_DNA"/>
</dbReference>
<evidence type="ECO:0000259" key="2">
    <source>
        <dbReference type="Pfam" id="PF14252"/>
    </source>
</evidence>
<dbReference type="Proteomes" id="UP000639419">
    <property type="component" value="Unassembled WGS sequence"/>
</dbReference>
<feature type="region of interest" description="Disordered" evidence="1">
    <location>
        <begin position="65"/>
        <end position="109"/>
    </location>
</feature>
<feature type="compositionally biased region" description="Basic and acidic residues" evidence="1">
    <location>
        <begin position="73"/>
        <end position="85"/>
    </location>
</feature>
<accession>A0ABX2LD15</accession>
<name>A0ABX2LD15_9PROT</name>